<dbReference type="InterPro" id="IPR014407">
    <property type="entry name" value="McrC_bac"/>
</dbReference>
<keyword evidence="2" id="KW-1185">Reference proteome</keyword>
<comment type="caution">
    <text evidence="1">The sequence shown here is derived from an EMBL/GenBank/DDBJ whole genome shotgun (WGS) entry which is preliminary data.</text>
</comment>
<dbReference type="NCBIfam" id="NF007277">
    <property type="entry name" value="PRK09736.1"/>
    <property type="match status" value="1"/>
</dbReference>
<accession>A0ABN2L1I5</accession>
<dbReference type="PANTHER" id="PTHR38733">
    <property type="entry name" value="PROTEIN MCRC"/>
    <property type="match status" value="1"/>
</dbReference>
<keyword evidence="1" id="KW-0540">Nuclease</keyword>
<dbReference type="PIRSF" id="PIRSF003109">
    <property type="entry name" value="McrC"/>
    <property type="match status" value="1"/>
</dbReference>
<name>A0ABN2L1I5_9MICO</name>
<gene>
    <name evidence="1" type="primary">mcrC</name>
    <name evidence="1" type="ORF">GCM10009810_31740</name>
</gene>
<dbReference type="PROSITE" id="PS51257">
    <property type="entry name" value="PROKAR_LIPOPROTEIN"/>
    <property type="match status" value="1"/>
</dbReference>
<sequence length="363" mass="41177">MGRQAEGRGRMIDRSIAISNVYVMLAYACRAIRSEGRDRIEAERFDHLHDLLAEILVRGVGTQVKRGLHRDYLDRRDELATVRGRINTSRTVATRSTTRGRLVCEFDEYEADTPHNRALKSVIVLLIRHGDVDAQRKAALRRLLPYLDAVTLVAPTSIRWDALTYHRSNATYRLLLGVCELVVRGLLPTEDSGSTQLASWVSDEQMSRLYERFLREYYVFHHPELSPAAPGVPWDYDDTTAHGVEQLPAMRTDVTLRSGQRSLIIDAKYYAQTMQVSPWGKSTVHSANIYQVLAYAKNADIRRDGSVSGLLLYARTDAPVQPDLDVVIQGNRIGARTLDLNQPWEIIRAQLEDVVTWLEDSPH</sequence>
<proteinExistence type="predicted"/>
<protein>
    <submittedName>
        <fullName evidence="1">5-methylcytosine-specific restriction endonuclease system specificity protein McrC</fullName>
    </submittedName>
</protein>
<dbReference type="InterPro" id="IPR019292">
    <property type="entry name" value="McrC"/>
</dbReference>
<evidence type="ECO:0000313" key="1">
    <source>
        <dbReference type="EMBL" id="GAA1771840.1"/>
    </source>
</evidence>
<dbReference type="Pfam" id="PF10117">
    <property type="entry name" value="McrBC"/>
    <property type="match status" value="1"/>
</dbReference>
<keyword evidence="1" id="KW-0255">Endonuclease</keyword>
<keyword evidence="1" id="KW-0378">Hydrolase</keyword>
<dbReference type="Proteomes" id="UP001501475">
    <property type="component" value="Unassembled WGS sequence"/>
</dbReference>
<evidence type="ECO:0000313" key="2">
    <source>
        <dbReference type="Proteomes" id="UP001501475"/>
    </source>
</evidence>
<dbReference type="EMBL" id="BAAAPN010000089">
    <property type="protein sequence ID" value="GAA1771840.1"/>
    <property type="molecule type" value="Genomic_DNA"/>
</dbReference>
<dbReference type="PANTHER" id="PTHR38733:SF1">
    <property type="entry name" value="TYPE IV METHYL-DIRECTED RESTRICTION ENZYME ECOKMCRBC"/>
    <property type="match status" value="1"/>
</dbReference>
<reference evidence="1 2" key="1">
    <citation type="journal article" date="2019" name="Int. J. Syst. Evol. Microbiol.">
        <title>The Global Catalogue of Microorganisms (GCM) 10K type strain sequencing project: providing services to taxonomists for standard genome sequencing and annotation.</title>
        <authorList>
            <consortium name="The Broad Institute Genomics Platform"/>
            <consortium name="The Broad Institute Genome Sequencing Center for Infectious Disease"/>
            <person name="Wu L."/>
            <person name="Ma J."/>
        </authorList>
    </citation>
    <scope>NUCLEOTIDE SEQUENCE [LARGE SCALE GENOMIC DNA]</scope>
    <source>
        <strain evidence="1 2">JCM 15591</strain>
    </source>
</reference>
<organism evidence="1 2">
    <name type="scientific">Nostocoides vanveenii</name>
    <dbReference type="NCBI Taxonomy" id="330835"/>
    <lineage>
        <taxon>Bacteria</taxon>
        <taxon>Bacillati</taxon>
        <taxon>Actinomycetota</taxon>
        <taxon>Actinomycetes</taxon>
        <taxon>Micrococcales</taxon>
        <taxon>Intrasporangiaceae</taxon>
        <taxon>Nostocoides</taxon>
    </lineage>
</organism>
<dbReference type="GO" id="GO:0004519">
    <property type="term" value="F:endonuclease activity"/>
    <property type="evidence" value="ECO:0007669"/>
    <property type="project" value="UniProtKB-KW"/>
</dbReference>